<name>A0A2I1XBL2_NEISI</name>
<dbReference type="Proteomes" id="UP000234767">
    <property type="component" value="Unassembled WGS sequence"/>
</dbReference>
<gene>
    <name evidence="1" type="ORF">CYK00_07300</name>
</gene>
<comment type="caution">
    <text evidence="1">The sequence shown here is derived from an EMBL/GenBank/DDBJ whole genome shotgun (WGS) entry which is preliminary data.</text>
</comment>
<dbReference type="InterPro" id="IPR008861">
    <property type="entry name" value="GpX-like"/>
</dbReference>
<protein>
    <recommendedName>
        <fullName evidence="3">Phage tail protein</fullName>
    </recommendedName>
</protein>
<dbReference type="AlphaFoldDB" id="A0A2I1XBL2"/>
<proteinExistence type="predicted"/>
<evidence type="ECO:0008006" key="3">
    <source>
        <dbReference type="Google" id="ProtNLM"/>
    </source>
</evidence>
<dbReference type="RefSeq" id="WP_101810414.1">
    <property type="nucleotide sequence ID" value="NZ_PKJO01000008.1"/>
</dbReference>
<evidence type="ECO:0000313" key="2">
    <source>
        <dbReference type="Proteomes" id="UP000234767"/>
    </source>
</evidence>
<reference evidence="1 2" key="1">
    <citation type="submission" date="2017-12" db="EMBL/GenBank/DDBJ databases">
        <title>Phylogenetic diversity of female urinary microbiome.</title>
        <authorList>
            <person name="Thomas-White K."/>
            <person name="Wolfe A.J."/>
        </authorList>
    </citation>
    <scope>NUCLEOTIDE SEQUENCE [LARGE SCALE GENOMIC DNA]</scope>
    <source>
        <strain evidence="1 2">UMB0321</strain>
    </source>
</reference>
<sequence>MMSAVIRYTTQDGNRWDLIAHKHYGNALLIDGLIAANPHLPLAEEFAGGLTVFVPVLETKPKNNQEELPPWMR</sequence>
<dbReference type="Pfam" id="PF05489">
    <property type="entry name" value="Phage_tail_X"/>
    <property type="match status" value="1"/>
</dbReference>
<dbReference type="EMBL" id="PKJO01000008">
    <property type="protein sequence ID" value="PLA39999.1"/>
    <property type="molecule type" value="Genomic_DNA"/>
</dbReference>
<organism evidence="1 2">
    <name type="scientific">Neisseria sicca</name>
    <dbReference type="NCBI Taxonomy" id="490"/>
    <lineage>
        <taxon>Bacteria</taxon>
        <taxon>Pseudomonadati</taxon>
        <taxon>Pseudomonadota</taxon>
        <taxon>Betaproteobacteria</taxon>
        <taxon>Neisseriales</taxon>
        <taxon>Neisseriaceae</taxon>
        <taxon>Neisseria</taxon>
    </lineage>
</organism>
<accession>A0A2I1XBL2</accession>
<evidence type="ECO:0000313" key="1">
    <source>
        <dbReference type="EMBL" id="PLA39999.1"/>
    </source>
</evidence>